<gene>
    <name evidence="1" type="ORF">BJX63DRAFT_408749</name>
</gene>
<evidence type="ECO:0000313" key="2">
    <source>
        <dbReference type="Proteomes" id="UP001610334"/>
    </source>
</evidence>
<comment type="caution">
    <text evidence="1">The sequence shown here is derived from an EMBL/GenBank/DDBJ whole genome shotgun (WGS) entry which is preliminary data.</text>
</comment>
<keyword evidence="2" id="KW-1185">Reference proteome</keyword>
<name>A0ABR4GZN2_9EURO</name>
<evidence type="ECO:0000313" key="1">
    <source>
        <dbReference type="EMBL" id="KAL2808659.1"/>
    </source>
</evidence>
<reference evidence="1 2" key="1">
    <citation type="submission" date="2024-07" db="EMBL/GenBank/DDBJ databases">
        <title>Section-level genome sequencing and comparative genomics of Aspergillus sections Usti and Cavernicolus.</title>
        <authorList>
            <consortium name="Lawrence Berkeley National Laboratory"/>
            <person name="Nybo J.L."/>
            <person name="Vesth T.C."/>
            <person name="Theobald S."/>
            <person name="Frisvad J.C."/>
            <person name="Larsen T.O."/>
            <person name="Kjaerboelling I."/>
            <person name="Rothschild-Mancinelli K."/>
            <person name="Lyhne E.K."/>
            <person name="Kogle M.E."/>
            <person name="Barry K."/>
            <person name="Clum A."/>
            <person name="Na H."/>
            <person name="Ledsgaard L."/>
            <person name="Lin J."/>
            <person name="Lipzen A."/>
            <person name="Kuo A."/>
            <person name="Riley R."/>
            <person name="Mondo S."/>
            <person name="Labutti K."/>
            <person name="Haridas S."/>
            <person name="Pangalinan J."/>
            <person name="Salamov A.A."/>
            <person name="Simmons B.A."/>
            <person name="Magnuson J.K."/>
            <person name="Chen J."/>
            <person name="Drula E."/>
            <person name="Henrissat B."/>
            <person name="Wiebenga A."/>
            <person name="Lubbers R.J."/>
            <person name="Gomes A.C."/>
            <person name="Makela M.R."/>
            <person name="Stajich J."/>
            <person name="Grigoriev I.V."/>
            <person name="Mortensen U.H."/>
            <person name="De Vries R.P."/>
            <person name="Baker S.E."/>
            <person name="Andersen M.R."/>
        </authorList>
    </citation>
    <scope>NUCLEOTIDE SEQUENCE [LARGE SCALE GENOMIC DNA]</scope>
    <source>
        <strain evidence="1 2">CBS 588.65</strain>
    </source>
</reference>
<organism evidence="1 2">
    <name type="scientific">Aspergillus granulosus</name>
    <dbReference type="NCBI Taxonomy" id="176169"/>
    <lineage>
        <taxon>Eukaryota</taxon>
        <taxon>Fungi</taxon>
        <taxon>Dikarya</taxon>
        <taxon>Ascomycota</taxon>
        <taxon>Pezizomycotina</taxon>
        <taxon>Eurotiomycetes</taxon>
        <taxon>Eurotiomycetidae</taxon>
        <taxon>Eurotiales</taxon>
        <taxon>Aspergillaceae</taxon>
        <taxon>Aspergillus</taxon>
        <taxon>Aspergillus subgen. Nidulantes</taxon>
    </lineage>
</organism>
<proteinExistence type="predicted"/>
<protein>
    <submittedName>
        <fullName evidence="1">Uncharacterized protein</fullName>
    </submittedName>
</protein>
<dbReference type="Proteomes" id="UP001610334">
    <property type="component" value="Unassembled WGS sequence"/>
</dbReference>
<sequence>MPSFLKLLELSTLNRNEWLIICFLCLGNPRLPERQRSKDYSAPCWQTSLCRCTPARRGLAPHVPEASHIAIVCVSLDSFLQE</sequence>
<accession>A0ABR4GZN2</accession>
<dbReference type="EMBL" id="JBFXLT010000107">
    <property type="protein sequence ID" value="KAL2808659.1"/>
    <property type="molecule type" value="Genomic_DNA"/>
</dbReference>